<dbReference type="EMBL" id="MT143921">
    <property type="protein sequence ID" value="QJH92797.1"/>
    <property type="molecule type" value="Genomic_DNA"/>
</dbReference>
<protein>
    <submittedName>
        <fullName evidence="1">Uncharacterized protein</fullName>
    </submittedName>
</protein>
<sequence length="105" mass="12021">MNLNGIDFYTLRNYLVSYTIDTIFDNQNIKLKHVMVGAEKFEPDTADMDKIAHSILGDCFRVPEEESYPTDGSHYIQFIGLGDKDMKKVRYAGIERGVAVIEVRK</sequence>
<evidence type="ECO:0000313" key="2">
    <source>
        <dbReference type="EMBL" id="QJH92797.1"/>
    </source>
</evidence>
<organism evidence="1">
    <name type="scientific">viral metagenome</name>
    <dbReference type="NCBI Taxonomy" id="1070528"/>
    <lineage>
        <taxon>unclassified sequences</taxon>
        <taxon>metagenomes</taxon>
        <taxon>organismal metagenomes</taxon>
    </lineage>
</organism>
<name>A0A6M3M876_9ZZZZ</name>
<proteinExistence type="predicted"/>
<gene>
    <name evidence="2" type="ORF">MM171A02357_0008</name>
    <name evidence="1" type="ORF">MM171B01783_0009</name>
</gene>
<dbReference type="AlphaFoldDB" id="A0A6M3M876"/>
<evidence type="ECO:0000313" key="1">
    <source>
        <dbReference type="EMBL" id="QJB01893.1"/>
    </source>
</evidence>
<dbReference type="EMBL" id="MT143742">
    <property type="protein sequence ID" value="QJB01893.1"/>
    <property type="molecule type" value="Genomic_DNA"/>
</dbReference>
<reference evidence="1" key="1">
    <citation type="submission" date="2020-03" db="EMBL/GenBank/DDBJ databases">
        <title>The deep terrestrial virosphere.</title>
        <authorList>
            <person name="Holmfeldt K."/>
            <person name="Nilsson E."/>
            <person name="Simone D."/>
            <person name="Lopez-Fernandez M."/>
            <person name="Wu X."/>
            <person name="de Brujin I."/>
            <person name="Lundin D."/>
            <person name="Andersson A."/>
            <person name="Bertilsson S."/>
            <person name="Dopson M."/>
        </authorList>
    </citation>
    <scope>NUCLEOTIDE SEQUENCE</scope>
    <source>
        <strain evidence="2">MM171A02357</strain>
        <strain evidence="1">MM171B01783</strain>
    </source>
</reference>
<accession>A0A6M3M876</accession>